<sequence>MFGTLAEGMPLHGGMMRGLADRDMGCAVGEMDDYVRNR</sequence>
<proteinExistence type="predicted"/>
<dbReference type="AlphaFoldDB" id="A0A6A2WEZ6"/>
<evidence type="ECO:0000313" key="1">
    <source>
        <dbReference type="EMBL" id="KAB8299621.1"/>
    </source>
</evidence>
<organism evidence="1 2">
    <name type="scientific">Bifidobacterium apri</name>
    <dbReference type="NCBI Taxonomy" id="1769423"/>
    <lineage>
        <taxon>Bacteria</taxon>
        <taxon>Bacillati</taxon>
        <taxon>Actinomycetota</taxon>
        <taxon>Actinomycetes</taxon>
        <taxon>Bifidobacteriales</taxon>
        <taxon>Bifidobacteriaceae</taxon>
        <taxon>Bifidobacterium</taxon>
    </lineage>
</organism>
<dbReference type="EMBL" id="WBSO01000003">
    <property type="protein sequence ID" value="KAB8299621.1"/>
    <property type="molecule type" value="Genomic_DNA"/>
</dbReference>
<protein>
    <submittedName>
        <fullName evidence="1">Uncharacterized protein</fullName>
    </submittedName>
</protein>
<accession>A0A6A2WEZ6</accession>
<name>A0A6A2WEZ6_9BIFI</name>
<gene>
    <name evidence="1" type="ORF">DSM100238_0655</name>
</gene>
<reference evidence="1 2" key="1">
    <citation type="submission" date="2019-09" db="EMBL/GenBank/DDBJ databases">
        <title>Characterization of the phylogenetic diversity of two novel species belonging to the genus Bifidobacterium: Bifidobacterium cebidarum sp. nov. and Bifidobacterium leontopitheci sp. nov.</title>
        <authorList>
            <person name="Lugli G.A."/>
            <person name="Duranti S."/>
            <person name="Milani C."/>
            <person name="Turroni F."/>
            <person name="Ventura M."/>
        </authorList>
    </citation>
    <scope>NUCLEOTIDE SEQUENCE [LARGE SCALE GENOMIC DNA]</scope>
    <source>
        <strain evidence="1 2">DSM 100238</strain>
    </source>
</reference>
<keyword evidence="2" id="KW-1185">Reference proteome</keyword>
<comment type="caution">
    <text evidence="1">The sequence shown here is derived from an EMBL/GenBank/DDBJ whole genome shotgun (WGS) entry which is preliminary data.</text>
</comment>
<evidence type="ECO:0000313" key="2">
    <source>
        <dbReference type="Proteomes" id="UP000440041"/>
    </source>
</evidence>
<dbReference type="Proteomes" id="UP000440041">
    <property type="component" value="Unassembled WGS sequence"/>
</dbReference>